<evidence type="ECO:0000256" key="1">
    <source>
        <dbReference type="SAM" id="MobiDB-lite"/>
    </source>
</evidence>
<feature type="compositionally biased region" description="Basic and acidic residues" evidence="1">
    <location>
        <begin position="132"/>
        <end position="164"/>
    </location>
</feature>
<evidence type="ECO:0000313" key="2">
    <source>
        <dbReference type="EMBL" id="KAJ5546135.1"/>
    </source>
</evidence>
<dbReference type="AlphaFoldDB" id="A0AAD6GFZ0"/>
<name>A0AAD6GFZ0_9EURO</name>
<organism evidence="2 3">
    <name type="scientific">Penicillium frequentans</name>
    <dbReference type="NCBI Taxonomy" id="3151616"/>
    <lineage>
        <taxon>Eukaryota</taxon>
        <taxon>Fungi</taxon>
        <taxon>Dikarya</taxon>
        <taxon>Ascomycota</taxon>
        <taxon>Pezizomycotina</taxon>
        <taxon>Eurotiomycetes</taxon>
        <taxon>Eurotiomycetidae</taxon>
        <taxon>Eurotiales</taxon>
        <taxon>Aspergillaceae</taxon>
        <taxon>Penicillium</taxon>
    </lineage>
</organism>
<gene>
    <name evidence="2" type="ORF">N7494_003720</name>
</gene>
<reference evidence="2 3" key="1">
    <citation type="journal article" date="2023" name="IMA Fungus">
        <title>Comparative genomic study of the Penicillium genus elucidates a diverse pangenome and 15 lateral gene transfer events.</title>
        <authorList>
            <person name="Petersen C."/>
            <person name="Sorensen T."/>
            <person name="Nielsen M.R."/>
            <person name="Sondergaard T.E."/>
            <person name="Sorensen J.L."/>
            <person name="Fitzpatrick D.A."/>
            <person name="Frisvad J.C."/>
            <person name="Nielsen K.L."/>
        </authorList>
    </citation>
    <scope>NUCLEOTIDE SEQUENCE [LARGE SCALE GENOMIC DNA]</scope>
    <source>
        <strain evidence="2 3">IBT 35679</strain>
    </source>
</reference>
<dbReference type="Proteomes" id="UP001220324">
    <property type="component" value="Unassembled WGS sequence"/>
</dbReference>
<proteinExistence type="predicted"/>
<accession>A0AAD6GFZ0</accession>
<feature type="compositionally biased region" description="Acidic residues" evidence="1">
    <location>
        <begin position="109"/>
        <end position="121"/>
    </location>
</feature>
<sequence length="276" mass="30867">MASYHRVLETFGRSVQDITLECDCDIHPWEISINGERWAGKIRLIGFVDVFFVISYSANARFEHGIIVYKDKLAVEEITGHIPNAKPKPAEKSKSSQESEITDDKAEHEEPEDLDEAEEEDPNAKPTEAESEEAKPKPAEEQASKAEQTQDTKPTAEEMAPEFRKTSTYTITSWGHPVGLRATYPKSWIQKYKVEITKPCSWALGKRIMRGLKPHSTYDLMNDVIRCGIITQGQLVGHIMGVVLAGSQMDDMAKRYIQGLTSGDGAGRQALSNEKI</sequence>
<evidence type="ECO:0000313" key="3">
    <source>
        <dbReference type="Proteomes" id="UP001220324"/>
    </source>
</evidence>
<protein>
    <submittedName>
        <fullName evidence="2">Uncharacterized protein</fullName>
    </submittedName>
</protein>
<feature type="region of interest" description="Disordered" evidence="1">
    <location>
        <begin position="83"/>
        <end position="164"/>
    </location>
</feature>
<dbReference type="EMBL" id="JAQIZZ010000003">
    <property type="protein sequence ID" value="KAJ5546135.1"/>
    <property type="molecule type" value="Genomic_DNA"/>
</dbReference>
<feature type="compositionally biased region" description="Basic and acidic residues" evidence="1">
    <location>
        <begin position="88"/>
        <end position="108"/>
    </location>
</feature>
<keyword evidence="3" id="KW-1185">Reference proteome</keyword>
<comment type="caution">
    <text evidence="2">The sequence shown here is derived from an EMBL/GenBank/DDBJ whole genome shotgun (WGS) entry which is preliminary data.</text>
</comment>